<keyword evidence="1" id="KW-0812">Transmembrane</keyword>
<reference evidence="2" key="2">
    <citation type="journal article" date="2015" name="Fish Shellfish Immunol.">
        <title>Early steps in the European eel (Anguilla anguilla)-Vibrio vulnificus interaction in the gills: Role of the RtxA13 toxin.</title>
        <authorList>
            <person name="Callol A."/>
            <person name="Pajuelo D."/>
            <person name="Ebbesson L."/>
            <person name="Teles M."/>
            <person name="MacKenzie S."/>
            <person name="Amaro C."/>
        </authorList>
    </citation>
    <scope>NUCLEOTIDE SEQUENCE</scope>
</reference>
<accession>A0A0E9VWB9</accession>
<evidence type="ECO:0000313" key="2">
    <source>
        <dbReference type="EMBL" id="JAH81548.1"/>
    </source>
</evidence>
<organism evidence="2">
    <name type="scientific">Anguilla anguilla</name>
    <name type="common">European freshwater eel</name>
    <name type="synonym">Muraena anguilla</name>
    <dbReference type="NCBI Taxonomy" id="7936"/>
    <lineage>
        <taxon>Eukaryota</taxon>
        <taxon>Metazoa</taxon>
        <taxon>Chordata</taxon>
        <taxon>Craniata</taxon>
        <taxon>Vertebrata</taxon>
        <taxon>Euteleostomi</taxon>
        <taxon>Actinopterygii</taxon>
        <taxon>Neopterygii</taxon>
        <taxon>Teleostei</taxon>
        <taxon>Anguilliformes</taxon>
        <taxon>Anguillidae</taxon>
        <taxon>Anguilla</taxon>
    </lineage>
</organism>
<proteinExistence type="predicted"/>
<keyword evidence="1" id="KW-1133">Transmembrane helix</keyword>
<sequence>MLLAIILQGDGSISNYISLVYLNYVLRCYLKPQKLKLA</sequence>
<dbReference type="EMBL" id="GBXM01027029">
    <property type="protein sequence ID" value="JAH81548.1"/>
    <property type="molecule type" value="Transcribed_RNA"/>
</dbReference>
<name>A0A0E9VWB9_ANGAN</name>
<evidence type="ECO:0000256" key="1">
    <source>
        <dbReference type="SAM" id="Phobius"/>
    </source>
</evidence>
<reference evidence="2" key="1">
    <citation type="submission" date="2014-11" db="EMBL/GenBank/DDBJ databases">
        <authorList>
            <person name="Amaro Gonzalez C."/>
        </authorList>
    </citation>
    <scope>NUCLEOTIDE SEQUENCE</scope>
</reference>
<keyword evidence="1" id="KW-0472">Membrane</keyword>
<dbReference type="AlphaFoldDB" id="A0A0E9VWB9"/>
<protein>
    <submittedName>
        <fullName evidence="2">Uncharacterized protein</fullName>
    </submittedName>
</protein>
<feature type="transmembrane region" description="Helical" evidence="1">
    <location>
        <begin position="12"/>
        <end position="30"/>
    </location>
</feature>